<reference evidence="4" key="1">
    <citation type="submission" date="2015-02" db="EMBL/GenBank/DDBJ databases">
        <authorList>
            <person name="Chooi Y.-H."/>
        </authorList>
    </citation>
    <scope>NUCLEOTIDE SEQUENCE [LARGE SCALE GENOMIC DNA]</scope>
    <source>
        <strain evidence="4">strain Y</strain>
    </source>
</reference>
<feature type="domain" description="Phosphotyrosine protein phosphatase I" evidence="2">
    <location>
        <begin position="6"/>
        <end position="144"/>
    </location>
</feature>
<accession>A0A0D6JE47</accession>
<keyword evidence="1" id="KW-0059">Arsenical resistance</keyword>
<proteinExistence type="predicted"/>
<dbReference type="RefSeq" id="WP_046477866.1">
    <property type="nucleotide sequence ID" value="NZ_LN829118.1"/>
</dbReference>
<keyword evidence="4" id="KW-1185">Reference proteome</keyword>
<dbReference type="AlphaFoldDB" id="A0A0D6JE47"/>
<dbReference type="CDD" id="cd16345">
    <property type="entry name" value="LMWP_ArsC"/>
    <property type="match status" value="1"/>
</dbReference>
<dbReference type="PANTHER" id="PTHR43428:SF1">
    <property type="entry name" value="ARSENATE REDUCTASE"/>
    <property type="match status" value="1"/>
</dbReference>
<evidence type="ECO:0000313" key="4">
    <source>
        <dbReference type="Proteomes" id="UP000033187"/>
    </source>
</evidence>
<dbReference type="KEGG" id="fiy:BN1229_v1_1701"/>
<dbReference type="GO" id="GO:0046685">
    <property type="term" value="P:response to arsenic-containing substance"/>
    <property type="evidence" value="ECO:0007669"/>
    <property type="project" value="UniProtKB-KW"/>
</dbReference>
<dbReference type="Gene3D" id="3.40.50.2300">
    <property type="match status" value="1"/>
</dbReference>
<dbReference type="Pfam" id="PF01451">
    <property type="entry name" value="LMWPc"/>
    <property type="match status" value="1"/>
</dbReference>
<evidence type="ECO:0000313" key="3">
    <source>
        <dbReference type="EMBL" id="CPR18414.1"/>
    </source>
</evidence>
<dbReference type="PANTHER" id="PTHR43428">
    <property type="entry name" value="ARSENATE REDUCTASE"/>
    <property type="match status" value="1"/>
</dbReference>
<sequence>MPGKNYNVLFLCTHNSARSILAESAMNRLGQGRFFGYSAGSQPSGRIHPYAIDLLGELGHDVDALRSKSWDEFAQPGAPQFDFIFTVCDAAADEVCPVWPGHPVSAHWGIADPSRVEGAPAAQRRAFSETLQIMSDRIRKFIALPFEKLDSETLKEQLREIGKIKL</sequence>
<organism evidence="3 4">
    <name type="scientific">Candidatus Filomicrobium marinum</name>
    <dbReference type="NCBI Taxonomy" id="1608628"/>
    <lineage>
        <taxon>Bacteria</taxon>
        <taxon>Pseudomonadati</taxon>
        <taxon>Pseudomonadota</taxon>
        <taxon>Alphaproteobacteria</taxon>
        <taxon>Hyphomicrobiales</taxon>
        <taxon>Hyphomicrobiaceae</taxon>
        <taxon>Filomicrobium</taxon>
    </lineage>
</organism>
<evidence type="ECO:0000259" key="2">
    <source>
        <dbReference type="SMART" id="SM00226"/>
    </source>
</evidence>
<dbReference type="SMART" id="SM00226">
    <property type="entry name" value="LMWPc"/>
    <property type="match status" value="1"/>
</dbReference>
<evidence type="ECO:0000256" key="1">
    <source>
        <dbReference type="ARBA" id="ARBA00022849"/>
    </source>
</evidence>
<dbReference type="SUPFAM" id="SSF52788">
    <property type="entry name" value="Phosphotyrosine protein phosphatases I"/>
    <property type="match status" value="1"/>
</dbReference>
<dbReference type="KEGG" id="fil:BN1229_v1_1697"/>
<dbReference type="InterPro" id="IPR023485">
    <property type="entry name" value="Ptyr_pPase"/>
</dbReference>
<protein>
    <submittedName>
        <fullName evidence="3">ArsR family transcriptional regulator</fullName>
    </submittedName>
</protein>
<name>A0A0D6JE47_9HYPH</name>
<dbReference type="EMBL" id="LN829119">
    <property type="protein sequence ID" value="CPR18414.1"/>
    <property type="molecule type" value="Genomic_DNA"/>
</dbReference>
<dbReference type="OrthoDB" id="9793058at2"/>
<dbReference type="InterPro" id="IPR036196">
    <property type="entry name" value="Ptyr_pPase_sf"/>
</dbReference>
<gene>
    <name evidence="3" type="ORF">YBN1229_v1_1701</name>
</gene>
<dbReference type="Proteomes" id="UP000033187">
    <property type="component" value="Chromosome 1"/>
</dbReference>